<feature type="compositionally biased region" description="Polar residues" evidence="10">
    <location>
        <begin position="654"/>
        <end position="664"/>
    </location>
</feature>
<feature type="region of interest" description="Disordered" evidence="10">
    <location>
        <begin position="1"/>
        <end position="87"/>
    </location>
</feature>
<evidence type="ECO:0000313" key="14">
    <source>
        <dbReference type="Proteomes" id="UP000738359"/>
    </source>
</evidence>
<feature type="compositionally biased region" description="Polar residues" evidence="10">
    <location>
        <begin position="247"/>
        <end position="256"/>
    </location>
</feature>
<feature type="compositionally biased region" description="Low complexity" evidence="10">
    <location>
        <begin position="873"/>
        <end position="884"/>
    </location>
</feature>
<keyword evidence="7" id="KW-0449">Lipoprotein</keyword>
<evidence type="ECO:0000256" key="11">
    <source>
        <dbReference type="SAM" id="Phobius"/>
    </source>
</evidence>
<feature type="compositionally biased region" description="Polar residues" evidence="10">
    <location>
        <begin position="338"/>
        <end position="348"/>
    </location>
</feature>
<feature type="region of interest" description="Disordered" evidence="10">
    <location>
        <begin position="296"/>
        <end position="348"/>
    </location>
</feature>
<proteinExistence type="predicted"/>
<dbReference type="OrthoDB" id="9909019at2759"/>
<evidence type="ECO:0000256" key="3">
    <source>
        <dbReference type="ARBA" id="ARBA00022692"/>
    </source>
</evidence>
<evidence type="ECO:0000256" key="10">
    <source>
        <dbReference type="SAM" id="MobiDB-lite"/>
    </source>
</evidence>
<comment type="catalytic activity">
    <reaction evidence="9">
        <text>L-cysteinyl-[protein] + hexadecanoyl-CoA = S-hexadecanoyl-L-cysteinyl-[protein] + CoA</text>
        <dbReference type="Rhea" id="RHEA:36683"/>
        <dbReference type="Rhea" id="RHEA-COMP:10131"/>
        <dbReference type="Rhea" id="RHEA-COMP:11032"/>
        <dbReference type="ChEBI" id="CHEBI:29950"/>
        <dbReference type="ChEBI" id="CHEBI:57287"/>
        <dbReference type="ChEBI" id="CHEBI:57379"/>
        <dbReference type="ChEBI" id="CHEBI:74151"/>
        <dbReference type="EC" id="2.3.1.225"/>
    </reaction>
</comment>
<evidence type="ECO:0000313" key="13">
    <source>
        <dbReference type="EMBL" id="KAF9964516.1"/>
    </source>
</evidence>
<comment type="caution">
    <text evidence="13">The sequence shown here is derived from an EMBL/GenBank/DDBJ whole genome shotgun (WGS) entry which is preliminary data.</text>
</comment>
<feature type="compositionally biased region" description="Low complexity" evidence="10">
    <location>
        <begin position="226"/>
        <end position="246"/>
    </location>
</feature>
<keyword evidence="3 11" id="KW-0812">Transmembrane</keyword>
<keyword evidence="8" id="KW-0012">Acyltransferase</keyword>
<evidence type="ECO:0000256" key="7">
    <source>
        <dbReference type="ARBA" id="ARBA00023288"/>
    </source>
</evidence>
<accession>A0A9P6J8I3</accession>
<evidence type="ECO:0000256" key="9">
    <source>
        <dbReference type="ARBA" id="ARBA00048048"/>
    </source>
</evidence>
<feature type="transmembrane region" description="Helical" evidence="11">
    <location>
        <begin position="134"/>
        <end position="156"/>
    </location>
</feature>
<feature type="transmembrane region" description="Helical" evidence="11">
    <location>
        <begin position="402"/>
        <end position="426"/>
    </location>
</feature>
<feature type="region of interest" description="Disordered" evidence="10">
    <location>
        <begin position="652"/>
        <end position="747"/>
    </location>
</feature>
<dbReference type="PANTHER" id="PTHR12246">
    <property type="entry name" value="PALMITOYLTRANSFERASE ZDHHC16"/>
    <property type="match status" value="1"/>
</dbReference>
<dbReference type="InterPro" id="IPR039859">
    <property type="entry name" value="PFA4/ZDH16/20/ERF2-like"/>
</dbReference>
<evidence type="ECO:0000256" key="2">
    <source>
        <dbReference type="ARBA" id="ARBA00022679"/>
    </source>
</evidence>
<keyword evidence="6" id="KW-0564">Palmitate</keyword>
<gene>
    <name evidence="13" type="primary">PFA3_2</name>
    <name evidence="13" type="ORF">BGZ70_006351</name>
</gene>
<keyword evidence="14" id="KW-1185">Reference proteome</keyword>
<feature type="transmembrane region" description="Helical" evidence="11">
    <location>
        <begin position="94"/>
        <end position="114"/>
    </location>
</feature>
<keyword evidence="2" id="KW-0808">Transferase</keyword>
<evidence type="ECO:0000256" key="1">
    <source>
        <dbReference type="ARBA" id="ARBA00004141"/>
    </source>
</evidence>
<feature type="compositionally biased region" description="Low complexity" evidence="10">
    <location>
        <begin position="694"/>
        <end position="720"/>
    </location>
</feature>
<keyword evidence="5 11" id="KW-0472">Membrane</keyword>
<evidence type="ECO:0000256" key="4">
    <source>
        <dbReference type="ARBA" id="ARBA00022989"/>
    </source>
</evidence>
<feature type="region of interest" description="Disordered" evidence="10">
    <location>
        <begin position="193"/>
        <end position="256"/>
    </location>
</feature>
<feature type="compositionally biased region" description="Polar residues" evidence="10">
    <location>
        <begin position="193"/>
        <end position="221"/>
    </location>
</feature>
<dbReference type="PROSITE" id="PS50216">
    <property type="entry name" value="DHHC"/>
    <property type="match status" value="1"/>
</dbReference>
<organism evidence="13 14">
    <name type="scientific">Mortierella alpina</name>
    <name type="common">Oleaginous fungus</name>
    <name type="synonym">Mortierella renispora</name>
    <dbReference type="NCBI Taxonomy" id="64518"/>
    <lineage>
        <taxon>Eukaryota</taxon>
        <taxon>Fungi</taxon>
        <taxon>Fungi incertae sedis</taxon>
        <taxon>Mucoromycota</taxon>
        <taxon>Mortierellomycotina</taxon>
        <taxon>Mortierellomycetes</taxon>
        <taxon>Mortierellales</taxon>
        <taxon>Mortierellaceae</taxon>
        <taxon>Mortierella</taxon>
    </lineage>
</organism>
<feature type="region of interest" description="Disordered" evidence="10">
    <location>
        <begin position="871"/>
        <end position="902"/>
    </location>
</feature>
<evidence type="ECO:0000256" key="6">
    <source>
        <dbReference type="ARBA" id="ARBA00023139"/>
    </source>
</evidence>
<name>A0A9P6J8I3_MORAP</name>
<dbReference type="Pfam" id="PF01529">
    <property type="entry name" value="DHHC"/>
    <property type="match status" value="1"/>
</dbReference>
<feature type="compositionally biased region" description="Gly residues" evidence="10">
    <location>
        <begin position="304"/>
        <end position="319"/>
    </location>
</feature>
<dbReference type="Proteomes" id="UP000738359">
    <property type="component" value="Unassembled WGS sequence"/>
</dbReference>
<evidence type="ECO:0000259" key="12">
    <source>
        <dbReference type="Pfam" id="PF01529"/>
    </source>
</evidence>
<feature type="transmembrane region" description="Helical" evidence="11">
    <location>
        <begin position="490"/>
        <end position="516"/>
    </location>
</feature>
<feature type="compositionally biased region" description="Low complexity" evidence="10">
    <location>
        <begin position="46"/>
        <end position="64"/>
    </location>
</feature>
<comment type="subcellular location">
    <subcellularLocation>
        <location evidence="1">Membrane</location>
        <topology evidence="1">Multi-pass membrane protein</topology>
    </subcellularLocation>
</comment>
<feature type="domain" description="Palmitoyltransferase DHHC" evidence="12">
    <location>
        <begin position="356"/>
        <end position="526"/>
    </location>
</feature>
<dbReference type="GO" id="GO:0019706">
    <property type="term" value="F:protein-cysteine S-palmitoyltransferase activity"/>
    <property type="evidence" value="ECO:0007669"/>
    <property type="project" value="UniProtKB-EC"/>
</dbReference>
<dbReference type="InterPro" id="IPR001594">
    <property type="entry name" value="Palmitoyltrfase_DHHC"/>
</dbReference>
<sequence>MATEDESQHELTLSEPAFHRPDMMATLTRSSPAEDIAPQGGEQKNSARSGARATATATATSTSTHIDIHDEEQYDNETEPNAEEPRPRRRLFRVVSRCLPFLLTAVVAYIYYVYTVRVCIQYLLHFKRNAVQASLYLTIFNVVILLFFVSYALSILRTPGSPSNPLVRVPPPTIPLTTTPYRQNITLPSSLHYGSSQDGVSSPGPSSSLAMAPTTDQSSHLPHTRTASSATGSSSLHSYSHSLTTSVAQHSSPHLGSISTAPKFPVSAVAPVSLGAVASEAHVEIPILLETHGQTSVASRGHSLGVGSGHHNNTGGGTGRVSPDNPGPGLRSRHATDESGQQQPIATLNVSKRDGRPRWCQFCKTVKPDRCHHCSECNRCVLRMDHHCPWVNGCIGFGNYKYFYLFIFYGSVAALWVAVTMVPLILQAFQDCELDQEPPKNGSSGSRIRGGSPTFAADLIPRMMLALREKPSWVGVDVDRLAPRSVDVQWIVITVLAFLLALLIVSFTGAHTAYILNNRTTIESLQDTRNMFIRVQYRKMDFNGDEASANVTSLSSLPATGPLPSFMSEIEFNVVMIEPGERLWDRGSWTANWKSVMGPTWWLWFLPYNNTPGDGIHEVYNEKVYRRLVADALAQARMQVINFGGPGDELAVQGISSDNESGSNAGPRDHLETIAVAPPSPRVERISTTEITALPGPSSAPLPSSKSLSLRLGSSGGNSPQDAIGGGSTSGSKRNVQNPALRRSSSASAAVMLPSIRFETAPDAPALDAQSRAAIELQIRSSCSPEAALVRTSNDGSSSRGGRASGYSTPKQTSARSQSPRQRSPKSPSHSQPQSESSRRRQRTMSGGTSGSFGVAAREFGMGLGMDGIPVDSGTGLKLSSGLLGRTGQSYGKGHGRQQSYQ</sequence>
<feature type="compositionally biased region" description="Acidic residues" evidence="10">
    <location>
        <begin position="69"/>
        <end position="82"/>
    </location>
</feature>
<dbReference type="GO" id="GO:0016020">
    <property type="term" value="C:membrane"/>
    <property type="evidence" value="ECO:0007669"/>
    <property type="project" value="UniProtKB-SubCell"/>
</dbReference>
<keyword evidence="4 11" id="KW-1133">Transmembrane helix</keyword>
<dbReference type="EMBL" id="JAAAHY010000355">
    <property type="protein sequence ID" value="KAF9964516.1"/>
    <property type="molecule type" value="Genomic_DNA"/>
</dbReference>
<reference evidence="13" key="1">
    <citation type="journal article" date="2020" name="Fungal Divers.">
        <title>Resolving the Mortierellaceae phylogeny through synthesis of multi-gene phylogenetics and phylogenomics.</title>
        <authorList>
            <person name="Vandepol N."/>
            <person name="Liber J."/>
            <person name="Desiro A."/>
            <person name="Na H."/>
            <person name="Kennedy M."/>
            <person name="Barry K."/>
            <person name="Grigoriev I.V."/>
            <person name="Miller A.N."/>
            <person name="O'Donnell K."/>
            <person name="Stajich J.E."/>
            <person name="Bonito G."/>
        </authorList>
    </citation>
    <scope>NUCLEOTIDE SEQUENCE</scope>
    <source>
        <strain evidence="13">CK1249</strain>
    </source>
</reference>
<feature type="region of interest" description="Disordered" evidence="10">
    <location>
        <begin position="786"/>
        <end position="855"/>
    </location>
</feature>
<feature type="compositionally biased region" description="Low complexity" evidence="10">
    <location>
        <begin position="796"/>
        <end position="836"/>
    </location>
</feature>
<evidence type="ECO:0000256" key="5">
    <source>
        <dbReference type="ARBA" id="ARBA00023136"/>
    </source>
</evidence>
<evidence type="ECO:0000256" key="8">
    <source>
        <dbReference type="ARBA" id="ARBA00023315"/>
    </source>
</evidence>
<dbReference type="AlphaFoldDB" id="A0A9P6J8I3"/>
<protein>
    <submittedName>
        <fullName evidence="13">Palmitoyltransferase for Vac8p</fullName>
    </submittedName>
</protein>